<dbReference type="InterPro" id="IPR044843">
    <property type="entry name" value="Trans_IPPS_bact-type"/>
</dbReference>
<dbReference type="GO" id="GO:0008299">
    <property type="term" value="P:isoprenoid biosynthetic process"/>
    <property type="evidence" value="ECO:0007669"/>
    <property type="project" value="UniProtKB-ARBA"/>
</dbReference>
<dbReference type="InterPro" id="IPR002060">
    <property type="entry name" value="Squ/phyt_synthse"/>
</dbReference>
<dbReference type="AlphaFoldDB" id="A0A6J6CPF6"/>
<name>A0A6J6CPF6_9ZZZZ</name>
<dbReference type="SFLD" id="SFLDG01212">
    <property type="entry name" value="Phytoene_synthase_like"/>
    <property type="match status" value="1"/>
</dbReference>
<dbReference type="SUPFAM" id="SSF48576">
    <property type="entry name" value="Terpenoid synthases"/>
    <property type="match status" value="1"/>
</dbReference>
<organism evidence="2">
    <name type="scientific">freshwater metagenome</name>
    <dbReference type="NCBI Taxonomy" id="449393"/>
    <lineage>
        <taxon>unclassified sequences</taxon>
        <taxon>metagenomes</taxon>
        <taxon>ecological metagenomes</taxon>
    </lineage>
</organism>
<protein>
    <submittedName>
        <fullName evidence="2">Unannotated protein</fullName>
    </submittedName>
</protein>
<dbReference type="GO" id="GO:0051996">
    <property type="term" value="F:squalene synthase [NAD(P)H] activity"/>
    <property type="evidence" value="ECO:0007669"/>
    <property type="project" value="InterPro"/>
</dbReference>
<evidence type="ECO:0000256" key="1">
    <source>
        <dbReference type="ARBA" id="ARBA00022679"/>
    </source>
</evidence>
<dbReference type="CDD" id="cd00683">
    <property type="entry name" value="Trans_IPPS_HH"/>
    <property type="match status" value="1"/>
</dbReference>
<dbReference type="EMBL" id="CAEZSF010000224">
    <property type="protein sequence ID" value="CAB4553106.1"/>
    <property type="molecule type" value="Genomic_DNA"/>
</dbReference>
<dbReference type="InterPro" id="IPR008949">
    <property type="entry name" value="Isoprenoid_synthase_dom_sf"/>
</dbReference>
<keyword evidence="1" id="KW-0808">Transferase</keyword>
<proteinExistence type="predicted"/>
<accession>A0A6J6CPF6</accession>
<dbReference type="Gene3D" id="1.10.600.10">
    <property type="entry name" value="Farnesyl Diphosphate Synthase"/>
    <property type="match status" value="1"/>
</dbReference>
<dbReference type="GO" id="GO:0004311">
    <property type="term" value="F:geranylgeranyl diphosphate synthase activity"/>
    <property type="evidence" value="ECO:0007669"/>
    <property type="project" value="InterPro"/>
</dbReference>
<sequence>MTTLEASYAECKRLNRKSGTTYYWATQVLPAVKRHHVHALYGFCRYADDIVDDMGPASIEQRAAALAAFGDRFFADLDQGESDDLVLRAVVHTVKAFSIDPELFHRFLNSMTMDLSVDSYETWDDLCEYMDGSACVIGEMMLPILEPASPAAIPHARDLGLAFQLTNFLRDVGEDLDRGRVYLPQEDLEKFGADPHLRRVTPQWRNLMQFEIDRARELYLSADLGVAELYGSSARSIRAARILYSEILDHIEANEYDVFSQRARVPLMRKVAVATEMILPLGQFWTAHAPAALRRH</sequence>
<dbReference type="Pfam" id="PF00494">
    <property type="entry name" value="SQS_PSY"/>
    <property type="match status" value="1"/>
</dbReference>
<evidence type="ECO:0000313" key="2">
    <source>
        <dbReference type="EMBL" id="CAB4553106.1"/>
    </source>
</evidence>
<dbReference type="PROSITE" id="PS01045">
    <property type="entry name" value="SQUALEN_PHYTOEN_SYN_2"/>
    <property type="match status" value="1"/>
</dbReference>
<dbReference type="PANTHER" id="PTHR31480">
    <property type="entry name" value="BIFUNCTIONAL LYCOPENE CYCLASE/PHYTOENE SYNTHASE"/>
    <property type="match status" value="1"/>
</dbReference>
<reference evidence="2" key="1">
    <citation type="submission" date="2020-05" db="EMBL/GenBank/DDBJ databases">
        <authorList>
            <person name="Chiriac C."/>
            <person name="Salcher M."/>
            <person name="Ghai R."/>
            <person name="Kavagutti S V."/>
        </authorList>
    </citation>
    <scope>NUCLEOTIDE SEQUENCE</scope>
</reference>
<dbReference type="SFLD" id="SFLDG01018">
    <property type="entry name" value="Squalene/Phytoene_Synthase_Lik"/>
    <property type="match status" value="1"/>
</dbReference>
<dbReference type="InterPro" id="IPR033904">
    <property type="entry name" value="Trans_IPPS_HH"/>
</dbReference>
<dbReference type="SFLD" id="SFLDS00005">
    <property type="entry name" value="Isoprenoid_Synthase_Type_I"/>
    <property type="match status" value="1"/>
</dbReference>
<gene>
    <name evidence="2" type="ORF">UFOPK1358_01751</name>
</gene>
<dbReference type="InterPro" id="IPR019845">
    <property type="entry name" value="Squalene/phytoene_synthase_CS"/>
</dbReference>